<dbReference type="AlphaFoldDB" id="A0A517Z1X2"/>
<evidence type="ECO:0000313" key="17">
    <source>
        <dbReference type="EMBL" id="QDU36481.1"/>
    </source>
</evidence>
<comment type="catalytic activity">
    <reaction evidence="1 12">
        <text>alpha-D-glucose = beta-D-glucose</text>
        <dbReference type="Rhea" id="RHEA:10264"/>
        <dbReference type="ChEBI" id="CHEBI:15903"/>
        <dbReference type="ChEBI" id="CHEBI:17925"/>
        <dbReference type="EC" id="5.1.3.3"/>
    </reaction>
</comment>
<dbReference type="EC" id="5.1.3.3" evidence="6 12"/>
<evidence type="ECO:0000313" key="18">
    <source>
        <dbReference type="Proteomes" id="UP000320496"/>
    </source>
</evidence>
<evidence type="ECO:0000256" key="9">
    <source>
        <dbReference type="ARBA" id="ARBA00022553"/>
    </source>
</evidence>
<evidence type="ECO:0000256" key="14">
    <source>
        <dbReference type="PIRSR" id="PIRSR005096-2"/>
    </source>
</evidence>
<dbReference type="UniPathway" id="UPA00242"/>
<dbReference type="PROSITE" id="PS00545">
    <property type="entry name" value="ALDOSE_1_EPIMERASE"/>
    <property type="match status" value="1"/>
</dbReference>
<dbReference type="InterPro" id="IPR047215">
    <property type="entry name" value="Galactose_mutarotase-like"/>
</dbReference>
<evidence type="ECO:0000256" key="11">
    <source>
        <dbReference type="ARBA" id="ARBA00023277"/>
    </source>
</evidence>
<dbReference type="PANTHER" id="PTHR10091:SF0">
    <property type="entry name" value="GALACTOSE MUTAROTASE"/>
    <property type="match status" value="1"/>
</dbReference>
<dbReference type="InterPro" id="IPR011013">
    <property type="entry name" value="Gal_mutarotase_sf_dom"/>
</dbReference>
<feature type="signal peptide" evidence="16">
    <location>
        <begin position="1"/>
        <end position="28"/>
    </location>
</feature>
<evidence type="ECO:0000256" key="16">
    <source>
        <dbReference type="SAM" id="SignalP"/>
    </source>
</evidence>
<sequence precursor="true">MSRACASRLMLSAFLGGWMVCLVSPACAEVSGPEPFGKTSDGTPVERYTLSNGNGVVAKLMTRGATLTELHVPDKEGNVADVVLGFDSVAGYESEANQYFGCTTGRVANRIAEGKFTLDGEEYTLAINNEPNHLHGGTERSLDKVVWDAKTVKTKFGDGVRFTYVSPDGEEGYPGKLRVTVTYTLSDDNDLRISYTASTDKATPVNLTNHSYFNLAGHGSDTVLDHRLKINADKYTPTDDTLIPTGELAAVEGTPLDFRKMKRIGKQIEQLVDTAALGYDHNFVLNGEAGKLRLAARLKDPKSGRILTVRTTEPGIQFYSGNFLHGQTGKGGKEYPLRSAVCLETQHFPNSVNEPDFPSVILKPGEKYRHVCVYTLKAE</sequence>
<reference evidence="17 18" key="1">
    <citation type="submission" date="2019-02" db="EMBL/GenBank/DDBJ databases">
        <title>Deep-cultivation of Planctomycetes and their phenomic and genomic characterization uncovers novel biology.</title>
        <authorList>
            <person name="Wiegand S."/>
            <person name="Jogler M."/>
            <person name="Boedeker C."/>
            <person name="Pinto D."/>
            <person name="Vollmers J."/>
            <person name="Rivas-Marin E."/>
            <person name="Kohn T."/>
            <person name="Peeters S.H."/>
            <person name="Heuer A."/>
            <person name="Rast P."/>
            <person name="Oberbeckmann S."/>
            <person name="Bunk B."/>
            <person name="Jeske O."/>
            <person name="Meyerdierks A."/>
            <person name="Storesund J.E."/>
            <person name="Kallscheuer N."/>
            <person name="Luecker S."/>
            <person name="Lage O.M."/>
            <person name="Pohl T."/>
            <person name="Merkel B.J."/>
            <person name="Hornburger P."/>
            <person name="Mueller R.-W."/>
            <person name="Bruemmer F."/>
            <person name="Labrenz M."/>
            <person name="Spormann A.M."/>
            <person name="Op den Camp H."/>
            <person name="Overmann J."/>
            <person name="Amann R."/>
            <person name="Jetten M.S.M."/>
            <person name="Mascher T."/>
            <person name="Medema M.H."/>
            <person name="Devos D.P."/>
            <person name="Kaster A.-K."/>
            <person name="Ovreas L."/>
            <person name="Rohde M."/>
            <person name="Galperin M.Y."/>
            <person name="Jogler C."/>
        </authorList>
    </citation>
    <scope>NUCLEOTIDE SEQUENCE [LARGE SCALE GENOMIC DNA]</scope>
    <source>
        <strain evidence="17 18">Mal4</strain>
    </source>
</reference>
<dbReference type="PIRSF" id="PIRSF005096">
    <property type="entry name" value="GALM"/>
    <property type="match status" value="1"/>
</dbReference>
<evidence type="ECO:0000256" key="13">
    <source>
        <dbReference type="PIRSR" id="PIRSR005096-1"/>
    </source>
</evidence>
<evidence type="ECO:0000256" key="5">
    <source>
        <dbReference type="ARBA" id="ARBA00011245"/>
    </source>
</evidence>
<dbReference type="InterPro" id="IPR018052">
    <property type="entry name" value="Ald1_epimerase_CS"/>
</dbReference>
<evidence type="ECO:0000256" key="15">
    <source>
        <dbReference type="PIRSR" id="PIRSR005096-3"/>
    </source>
</evidence>
<dbReference type="GO" id="GO:0033499">
    <property type="term" value="P:galactose catabolic process via UDP-galactose, Leloir pathway"/>
    <property type="evidence" value="ECO:0007669"/>
    <property type="project" value="TreeGrafter"/>
</dbReference>
<feature type="active site" description="Proton acceptor" evidence="13">
    <location>
        <position position="344"/>
    </location>
</feature>
<evidence type="ECO:0000256" key="4">
    <source>
        <dbReference type="ARBA" id="ARBA00006206"/>
    </source>
</evidence>
<proteinExistence type="inferred from homology"/>
<evidence type="ECO:0000256" key="6">
    <source>
        <dbReference type="ARBA" id="ARBA00013185"/>
    </source>
</evidence>
<evidence type="ECO:0000256" key="7">
    <source>
        <dbReference type="ARBA" id="ARBA00014165"/>
    </source>
</evidence>
<evidence type="ECO:0000256" key="1">
    <source>
        <dbReference type="ARBA" id="ARBA00001614"/>
    </source>
</evidence>
<feature type="binding site" evidence="15">
    <location>
        <begin position="210"/>
        <end position="212"/>
    </location>
    <ligand>
        <name>beta-D-galactose</name>
        <dbReference type="ChEBI" id="CHEBI:27667"/>
    </ligand>
</feature>
<keyword evidence="11 12" id="KW-0119">Carbohydrate metabolism</keyword>
<dbReference type="GO" id="GO:0005737">
    <property type="term" value="C:cytoplasm"/>
    <property type="evidence" value="ECO:0007669"/>
    <property type="project" value="UniProtKB-SubCell"/>
</dbReference>
<dbReference type="InterPro" id="IPR014718">
    <property type="entry name" value="GH-type_carb-bd"/>
</dbReference>
<evidence type="ECO:0000256" key="10">
    <source>
        <dbReference type="ARBA" id="ARBA00023235"/>
    </source>
</evidence>
<evidence type="ECO:0000256" key="12">
    <source>
        <dbReference type="PIRNR" id="PIRNR005096"/>
    </source>
</evidence>
<dbReference type="Proteomes" id="UP000320496">
    <property type="component" value="Chromosome"/>
</dbReference>
<evidence type="ECO:0000256" key="3">
    <source>
        <dbReference type="ARBA" id="ARBA00005028"/>
    </source>
</evidence>
<dbReference type="GO" id="GO:0030246">
    <property type="term" value="F:carbohydrate binding"/>
    <property type="evidence" value="ECO:0007669"/>
    <property type="project" value="InterPro"/>
</dbReference>
<dbReference type="Pfam" id="PF01263">
    <property type="entry name" value="Aldose_epim"/>
    <property type="match status" value="1"/>
</dbReference>
<comment type="similarity">
    <text evidence="4 12">Belongs to the aldose epimerase family.</text>
</comment>
<evidence type="ECO:0000256" key="2">
    <source>
        <dbReference type="ARBA" id="ARBA00004496"/>
    </source>
</evidence>
<feature type="binding site" evidence="15">
    <location>
        <begin position="109"/>
        <end position="110"/>
    </location>
    <ligand>
        <name>beta-D-galactose</name>
        <dbReference type="ChEBI" id="CHEBI:27667"/>
    </ligand>
</feature>
<dbReference type="FunFam" id="2.70.98.10:FF:000003">
    <property type="entry name" value="Aldose 1-epimerase"/>
    <property type="match status" value="1"/>
</dbReference>
<name>A0A517Z1X2_9PLAN</name>
<dbReference type="Gene3D" id="2.70.98.10">
    <property type="match status" value="1"/>
</dbReference>
<dbReference type="RefSeq" id="WP_197444066.1">
    <property type="nucleotide sequence ID" value="NZ_CP036275.1"/>
</dbReference>
<feature type="binding site" evidence="14">
    <location>
        <position position="280"/>
    </location>
    <ligand>
        <name>beta-D-galactose</name>
        <dbReference type="ChEBI" id="CHEBI:27667"/>
    </ligand>
</feature>
<dbReference type="InterPro" id="IPR008183">
    <property type="entry name" value="Aldose_1/G6P_1-epimerase"/>
</dbReference>
<comment type="subcellular location">
    <subcellularLocation>
        <location evidence="2">Cytoplasm</location>
    </subcellularLocation>
</comment>
<accession>A0A517Z1X2</accession>
<dbReference type="EMBL" id="CP036275">
    <property type="protein sequence ID" value="QDU36481.1"/>
    <property type="molecule type" value="Genomic_DNA"/>
</dbReference>
<dbReference type="GO" id="GO:0004034">
    <property type="term" value="F:aldose 1-epimerase activity"/>
    <property type="evidence" value="ECO:0007669"/>
    <property type="project" value="UniProtKB-EC"/>
</dbReference>
<keyword evidence="16" id="KW-0732">Signal</keyword>
<dbReference type="CDD" id="cd09019">
    <property type="entry name" value="galactose_mutarotase_like"/>
    <property type="match status" value="1"/>
</dbReference>
<dbReference type="GO" id="GO:0006006">
    <property type="term" value="P:glucose metabolic process"/>
    <property type="evidence" value="ECO:0007669"/>
    <property type="project" value="TreeGrafter"/>
</dbReference>
<dbReference type="NCBIfam" id="NF008277">
    <property type="entry name" value="PRK11055.1"/>
    <property type="match status" value="1"/>
</dbReference>
<keyword evidence="9" id="KW-0597">Phosphoprotein</keyword>
<dbReference type="InterPro" id="IPR015443">
    <property type="entry name" value="Aldose_1-epimerase"/>
</dbReference>
<comment type="subunit">
    <text evidence="5">Monomer.</text>
</comment>
<comment type="pathway">
    <text evidence="3 12">Carbohydrate metabolism; hexose metabolism.</text>
</comment>
<protein>
    <recommendedName>
        <fullName evidence="7 12">Aldose 1-epimerase</fullName>
        <ecNumber evidence="6 12">5.1.3.3</ecNumber>
    </recommendedName>
</protein>
<keyword evidence="18" id="KW-1185">Reference proteome</keyword>
<dbReference type="PANTHER" id="PTHR10091">
    <property type="entry name" value="ALDOSE-1-EPIMERASE"/>
    <property type="match status" value="1"/>
</dbReference>
<feature type="active site" description="Proton donor" evidence="13">
    <location>
        <position position="210"/>
    </location>
</feature>
<feature type="chain" id="PRO_5022202918" description="Aldose 1-epimerase" evidence="16">
    <location>
        <begin position="29"/>
        <end position="379"/>
    </location>
</feature>
<dbReference type="KEGG" id="mri:Mal4_07670"/>
<keyword evidence="8" id="KW-0963">Cytoplasm</keyword>
<keyword evidence="10 12" id="KW-0413">Isomerase</keyword>
<organism evidence="17 18">
    <name type="scientific">Maioricimonas rarisocia</name>
    <dbReference type="NCBI Taxonomy" id="2528026"/>
    <lineage>
        <taxon>Bacteria</taxon>
        <taxon>Pseudomonadati</taxon>
        <taxon>Planctomycetota</taxon>
        <taxon>Planctomycetia</taxon>
        <taxon>Planctomycetales</taxon>
        <taxon>Planctomycetaceae</taxon>
        <taxon>Maioricimonas</taxon>
    </lineage>
</organism>
<evidence type="ECO:0000256" key="8">
    <source>
        <dbReference type="ARBA" id="ARBA00022490"/>
    </source>
</evidence>
<dbReference type="SUPFAM" id="SSF74650">
    <property type="entry name" value="Galactose mutarotase-like"/>
    <property type="match status" value="1"/>
</dbReference>
<gene>
    <name evidence="17" type="primary">mro_2</name>
    <name evidence="17" type="ORF">Mal4_07670</name>
</gene>